<evidence type="ECO:0000313" key="3">
    <source>
        <dbReference type="Proteomes" id="UP001219568"/>
    </source>
</evidence>
<evidence type="ECO:0000313" key="2">
    <source>
        <dbReference type="EMBL" id="KAJ6041422.1"/>
    </source>
</evidence>
<feature type="compositionally biased region" description="Polar residues" evidence="1">
    <location>
        <begin position="1"/>
        <end position="11"/>
    </location>
</feature>
<dbReference type="AlphaFoldDB" id="A0AAD6ICB3"/>
<feature type="region of interest" description="Disordered" evidence="1">
    <location>
        <begin position="1"/>
        <end position="20"/>
    </location>
</feature>
<organism evidence="2 3">
    <name type="scientific">Penicillium canescens</name>
    <dbReference type="NCBI Taxonomy" id="5083"/>
    <lineage>
        <taxon>Eukaryota</taxon>
        <taxon>Fungi</taxon>
        <taxon>Dikarya</taxon>
        <taxon>Ascomycota</taxon>
        <taxon>Pezizomycotina</taxon>
        <taxon>Eurotiomycetes</taxon>
        <taxon>Eurotiomycetidae</taxon>
        <taxon>Eurotiales</taxon>
        <taxon>Aspergillaceae</taxon>
        <taxon>Penicillium</taxon>
    </lineage>
</organism>
<dbReference type="Proteomes" id="UP001219568">
    <property type="component" value="Unassembled WGS sequence"/>
</dbReference>
<gene>
    <name evidence="2" type="ORF">N7460_006812</name>
</gene>
<name>A0AAD6ICB3_PENCN</name>
<keyword evidence="3" id="KW-1185">Reference proteome</keyword>
<evidence type="ECO:0000256" key="1">
    <source>
        <dbReference type="SAM" id="MobiDB-lite"/>
    </source>
</evidence>
<proteinExistence type="predicted"/>
<sequence>MARSFQESLQKNAWKASGSKSPLTNLLQKLYGNTLDNMQLFCTGSVAFGNVTTEYLRVTIDLCAAGAMMGAIAVLEYSGLISTILKSLCL</sequence>
<dbReference type="EMBL" id="JAQJZL010000005">
    <property type="protein sequence ID" value="KAJ6041422.1"/>
    <property type="molecule type" value="Genomic_DNA"/>
</dbReference>
<accession>A0AAD6ICB3</accession>
<reference evidence="2" key="2">
    <citation type="submission" date="2023-01" db="EMBL/GenBank/DDBJ databases">
        <authorList>
            <person name="Petersen C."/>
        </authorList>
    </citation>
    <scope>NUCLEOTIDE SEQUENCE</scope>
    <source>
        <strain evidence="2">IBT 15450</strain>
    </source>
</reference>
<comment type="caution">
    <text evidence="2">The sequence shown here is derived from an EMBL/GenBank/DDBJ whole genome shotgun (WGS) entry which is preliminary data.</text>
</comment>
<protein>
    <submittedName>
        <fullName evidence="2">Uncharacterized protein</fullName>
    </submittedName>
</protein>
<reference evidence="2" key="1">
    <citation type="journal article" date="2023" name="IMA Fungus">
        <title>Comparative genomic study of the Penicillium genus elucidates a diverse pangenome and 15 lateral gene transfer events.</title>
        <authorList>
            <person name="Petersen C."/>
            <person name="Sorensen T."/>
            <person name="Nielsen M.R."/>
            <person name="Sondergaard T.E."/>
            <person name="Sorensen J.L."/>
            <person name="Fitzpatrick D.A."/>
            <person name="Frisvad J.C."/>
            <person name="Nielsen K.L."/>
        </authorList>
    </citation>
    <scope>NUCLEOTIDE SEQUENCE</scope>
    <source>
        <strain evidence="2">IBT 15450</strain>
    </source>
</reference>